<dbReference type="GO" id="GO:0016787">
    <property type="term" value="F:hydrolase activity"/>
    <property type="evidence" value="ECO:0007669"/>
    <property type="project" value="UniProtKB-KW"/>
</dbReference>
<feature type="domain" description="Rcc01698-like C-terminal" evidence="3">
    <location>
        <begin position="1067"/>
        <end position="1171"/>
    </location>
</feature>
<accession>A0AAW7XN19</accession>
<dbReference type="InterPro" id="IPR032876">
    <property type="entry name" value="J_dom"/>
</dbReference>
<gene>
    <name evidence="4" type="ORF">Q4494_00030</name>
</gene>
<dbReference type="Pfam" id="PF13550">
    <property type="entry name" value="Phage-tail_3"/>
    <property type="match status" value="1"/>
</dbReference>
<proteinExistence type="predicted"/>
<evidence type="ECO:0000259" key="1">
    <source>
        <dbReference type="Pfam" id="PF13547"/>
    </source>
</evidence>
<dbReference type="RefSeq" id="WP_303480876.1">
    <property type="nucleotide sequence ID" value="NZ_JAUOPJ010000001.1"/>
</dbReference>
<comment type="caution">
    <text evidence="4">The sequence shown here is derived from an EMBL/GenBank/DDBJ whole genome shotgun (WGS) entry which is preliminary data.</text>
</comment>
<keyword evidence="4" id="KW-0378">Hydrolase</keyword>
<dbReference type="CDD" id="cd19607">
    <property type="entry name" value="GTA_TIM-barrel-like"/>
    <property type="match status" value="1"/>
</dbReference>
<dbReference type="EMBL" id="JAUOPJ010000001">
    <property type="protein sequence ID" value="MDO6455450.1"/>
    <property type="molecule type" value="Genomic_DNA"/>
</dbReference>
<dbReference type="InterPro" id="IPR056490">
    <property type="entry name" value="Rcc01698_C"/>
</dbReference>
<dbReference type="Pfam" id="PF23666">
    <property type="entry name" value="Rcc01698_C"/>
    <property type="match status" value="1"/>
</dbReference>
<protein>
    <submittedName>
        <fullName evidence="4">Glycoside hydrolase/phage tail family protein</fullName>
    </submittedName>
</protein>
<reference evidence="4" key="1">
    <citation type="submission" date="2023-07" db="EMBL/GenBank/DDBJ databases">
        <title>Genome content predicts the carbon catabolic preferences of heterotrophic bacteria.</title>
        <authorList>
            <person name="Gralka M."/>
        </authorList>
    </citation>
    <scope>NUCLEOTIDE SEQUENCE</scope>
    <source>
        <strain evidence="4">I2M02</strain>
    </source>
</reference>
<evidence type="ECO:0000259" key="3">
    <source>
        <dbReference type="Pfam" id="PF23666"/>
    </source>
</evidence>
<dbReference type="SUPFAM" id="SSF51445">
    <property type="entry name" value="(Trans)glycosidases"/>
    <property type="match status" value="1"/>
</dbReference>
<evidence type="ECO:0000259" key="2">
    <source>
        <dbReference type="Pfam" id="PF13550"/>
    </source>
</evidence>
<feature type="domain" description="GTA TIM-barrel-like" evidence="1">
    <location>
        <begin position="463"/>
        <end position="755"/>
    </location>
</feature>
<dbReference type="Proteomes" id="UP001169823">
    <property type="component" value="Unassembled WGS sequence"/>
</dbReference>
<sequence length="1326" mass="143649">MATIVLSAAGAAIGASVGGGVFGLSSVVIGRAIGATIGQAIDQRLMGVGSQTVETSRVERFRLTGASEGTAVAQVYGRMRVGGQVIWATEFKEHKSTSGGGGKGTPSSPKVTEYSYSVSLAIALCEGEISRVGRVWADGNEIDTSTLTMRVYHGTQDQLPDAKIDAVEGAGLVPAFRGIAYVVFEDLDLTDFGNRVPQFTFEVMRPDQADTPSDMTHLVPAVAMIPGTGEYALATEPVYLKDSSGTVLVSNMNAASGQPDFTTSLGAMTEELPNCGATSLVVSWFGDDLRCGSCSIRPKVEQKQSDARDMPWSVSGISRAAAGEIPRDAEGRVIYGGTPTDQSVVQAIRALHEAGQEVMFYPFILMDQMAGNGRVDPWSGEGEQPALPWRGRITTSLAPSVAGTTDGTTAAEAEVAAFFGAAQVDDFQVSNITQSVWTDFADLLVLGKTVKGQGIAYTGPEEFSFRRMILHYAHLCALAGGVESFCIGSEMRGLTRIRGASGFPAVDQLIRLAADVRLILGPECKIGYAADWSEYFGYQIDGNLYYNLDPLWADDNIDFIGIDNYMPLSDWREGDDHADAAWGSIYNPDYLKANIEGGEGYDWYYAHEAHSAAQIRTPITDGAYHEDWVYRYKDIRNWWLNDHHERINGQRSETPTAWVPQSKPVWFTELGCAAVDKATNQPNKFLDAKSSESSLPAYSNGRRDDFIQLQYLRAMTGYWGAAENNPVSEVYGGPMIDMTRAHVWAWDARPYPAFPSVTSVWSDGDNYAKGHWLNGRSTARSLADVVAEICARSGVEEIDTSALWGVLRGYNVSDIAGARSALQPLMLAYGFEAIEREGKLIFRSRDGKARLSLSEQDVAVSDELDGVFERTRAPEAEVAGRVQLTFVDADGDYGARAEEASFPDEESRLVSQSELPLALTRAEGRQVVERWLAESRIARDTARFSLPPSLLSYGAGDVIAVETGEGVQTYRIDQTTLGAQQLVEAVRVEPEVYTPSDMVEEIIEAKPFAAPVPVYPLFLDLPLLTGDEVPHAPHIAVTGNPWPGSAAVYAAPSDSGYTLNTLVPGWATIGVTQTALGAARAGLWDRGPVLRVKLVRGELASVDPLDVLNGANVAAIGDGTSANWEVFQFANAELVAENTYDLSLRLRGQAGTDGLDGGMLTPAWPAGSRFVLIDTTLRQIDLAQSVRGLARHYRIGPSNRAYDDASYAHYVEAFDGIGLRPYAPVHLRATQTASGDTELRWTRRTRTDGDTWQSVEVPLGETSELYLLRVVQNGSVLREVTTQVPNWTYSAALKTGDGVTGAYEIHVAQMSESFGAGLFRRIEINE</sequence>
<dbReference type="InterPro" id="IPR017853">
    <property type="entry name" value="GH"/>
</dbReference>
<name>A0AAW7XN19_9RHOB</name>
<dbReference type="Pfam" id="PF13547">
    <property type="entry name" value="GTA_TIM"/>
    <property type="match status" value="1"/>
</dbReference>
<dbReference type="Gene3D" id="3.20.20.80">
    <property type="entry name" value="Glycosidases"/>
    <property type="match status" value="1"/>
</dbReference>
<evidence type="ECO:0000313" key="5">
    <source>
        <dbReference type="Proteomes" id="UP001169823"/>
    </source>
</evidence>
<dbReference type="InterPro" id="IPR025195">
    <property type="entry name" value="GTA_TIM_dom"/>
</dbReference>
<organism evidence="4 5">
    <name type="scientific">Celeribacter halophilus</name>
    <dbReference type="NCBI Taxonomy" id="576117"/>
    <lineage>
        <taxon>Bacteria</taxon>
        <taxon>Pseudomonadati</taxon>
        <taxon>Pseudomonadota</taxon>
        <taxon>Alphaproteobacteria</taxon>
        <taxon>Rhodobacterales</taxon>
        <taxon>Roseobacteraceae</taxon>
        <taxon>Celeribacter</taxon>
    </lineage>
</organism>
<evidence type="ECO:0000313" key="4">
    <source>
        <dbReference type="EMBL" id="MDO6455450.1"/>
    </source>
</evidence>
<feature type="domain" description="Tip attachment protein J" evidence="2">
    <location>
        <begin position="817"/>
        <end position="975"/>
    </location>
</feature>